<dbReference type="SUPFAM" id="SSF144232">
    <property type="entry name" value="HIT/MYND zinc finger-like"/>
    <property type="match status" value="1"/>
</dbReference>
<evidence type="ECO:0000256" key="1">
    <source>
        <dbReference type="ARBA" id="ARBA00022723"/>
    </source>
</evidence>
<dbReference type="PROSITE" id="PS01360">
    <property type="entry name" value="ZF_MYND_1"/>
    <property type="match status" value="1"/>
</dbReference>
<evidence type="ECO:0000256" key="2">
    <source>
        <dbReference type="ARBA" id="ARBA00022771"/>
    </source>
</evidence>
<feature type="compositionally biased region" description="Acidic residues" evidence="5">
    <location>
        <begin position="234"/>
        <end position="244"/>
    </location>
</feature>
<feature type="compositionally biased region" description="Basic and acidic residues" evidence="5">
    <location>
        <begin position="398"/>
        <end position="413"/>
    </location>
</feature>
<reference evidence="7 8" key="1">
    <citation type="submission" date="2024-02" db="EMBL/GenBank/DDBJ databases">
        <title>De novo assembly and annotation of 12 fungi associated with fruit tree decline syndrome in Ontario, Canada.</title>
        <authorList>
            <person name="Sulman M."/>
            <person name="Ellouze W."/>
            <person name="Ilyukhin E."/>
        </authorList>
    </citation>
    <scope>NUCLEOTIDE SEQUENCE [LARGE SCALE GENOMIC DNA]</scope>
    <source>
        <strain evidence="7 8">M169</strain>
    </source>
</reference>
<protein>
    <recommendedName>
        <fullName evidence="6">MYND-type domain-containing protein</fullName>
    </recommendedName>
</protein>
<feature type="compositionally biased region" description="Polar residues" evidence="5">
    <location>
        <begin position="107"/>
        <end position="117"/>
    </location>
</feature>
<feature type="compositionally biased region" description="Low complexity" evidence="5">
    <location>
        <begin position="339"/>
        <end position="349"/>
    </location>
</feature>
<dbReference type="InterPro" id="IPR002893">
    <property type="entry name" value="Znf_MYND"/>
</dbReference>
<evidence type="ECO:0000313" key="8">
    <source>
        <dbReference type="Proteomes" id="UP001430848"/>
    </source>
</evidence>
<proteinExistence type="predicted"/>
<feature type="compositionally biased region" description="Basic and acidic residues" evidence="5">
    <location>
        <begin position="120"/>
        <end position="133"/>
    </location>
</feature>
<gene>
    <name evidence="7" type="ORF">SLS63_010212</name>
</gene>
<feature type="compositionally biased region" description="Basic and acidic residues" evidence="5">
    <location>
        <begin position="33"/>
        <end position="42"/>
    </location>
</feature>
<feature type="compositionally biased region" description="Low complexity" evidence="5">
    <location>
        <begin position="211"/>
        <end position="232"/>
    </location>
</feature>
<feature type="region of interest" description="Disordered" evidence="5">
    <location>
        <begin position="97"/>
        <end position="274"/>
    </location>
</feature>
<organism evidence="7 8">
    <name type="scientific">Diaporthe eres</name>
    <name type="common">Phomopsis oblonga</name>
    <dbReference type="NCBI Taxonomy" id="83184"/>
    <lineage>
        <taxon>Eukaryota</taxon>
        <taxon>Fungi</taxon>
        <taxon>Dikarya</taxon>
        <taxon>Ascomycota</taxon>
        <taxon>Pezizomycotina</taxon>
        <taxon>Sordariomycetes</taxon>
        <taxon>Sordariomycetidae</taxon>
        <taxon>Diaporthales</taxon>
        <taxon>Diaporthaceae</taxon>
        <taxon>Diaporthe</taxon>
        <taxon>Diaporthe eres species complex</taxon>
    </lineage>
</organism>
<feature type="region of interest" description="Disordered" evidence="5">
    <location>
        <begin position="1"/>
        <end position="76"/>
    </location>
</feature>
<evidence type="ECO:0000256" key="3">
    <source>
        <dbReference type="ARBA" id="ARBA00022833"/>
    </source>
</evidence>
<feature type="compositionally biased region" description="Basic and acidic residues" evidence="5">
    <location>
        <begin position="252"/>
        <end position="268"/>
    </location>
</feature>
<sequence>MDTRSVVRSHRRSARLTGQPPQDQRFKRSTTGKRRDSDHDTSSKNNSDASREGSCLPNGSGSKASSHHDNHLAIPDINTPKTVVKADDEGLVLPLFPNLRSSKAKRTQSPEVQTDNITVPRKDSVHTSSDKATKGRVSTKWVKTERGSIRLASDSEAEGMRNNAEEKPGEVEEGQHASSATARRRSRRLASMTPDVGDETTEVEPFPSRPAASKTKAIATTASAPDAAGSTAEQDLETELEPDLQDLPTRATSEHDPTTHPTHHDELPIHGAKTARLLQRPEVLQNTSPIPELVADIEKIVQSSPMAGGNLADDGARDRKSSTPAEALKKRAPLKMATRSRTLRSSSRSIENTIKTGAGLGSEKTDSESSQFDGAFDDIRGRRKKKALAADGTANTPKPREPRGTKRSAKELSQDDGNGNIPRLRQRRKPNIDVPKAEVDLSSANPIETATSRDAFVVDHPEVEAPVDIGEFARRSDEPANPVMLAQMLSTNPERADSDIDSTAADYGSEGVSQRLSPEADSTAADDGSEGVSQRLSPVPDTARCADCGRAPERYLICAKCKEAIYCGKYCQIWNWPLHRYHCMASDQADQAEVDLLEAYMADIWAAALKMLREENIAGGTPESVLLGEAVRNSHTRQAIMGQRSARGFVGFDVDASQSTPGDPQAVDRTRAISLRLAQVELGSDE</sequence>
<feature type="region of interest" description="Disordered" evidence="5">
    <location>
        <begin position="492"/>
        <end position="538"/>
    </location>
</feature>
<feature type="compositionally biased region" description="Basic and acidic residues" evidence="5">
    <location>
        <begin position="163"/>
        <end position="175"/>
    </location>
</feature>
<keyword evidence="8" id="KW-1185">Reference proteome</keyword>
<accession>A0ABR1NXF5</accession>
<dbReference type="Gene3D" id="6.10.140.2220">
    <property type="match status" value="1"/>
</dbReference>
<comment type="caution">
    <text evidence="7">The sequence shown here is derived from an EMBL/GenBank/DDBJ whole genome shotgun (WGS) entry which is preliminary data.</text>
</comment>
<keyword evidence="1" id="KW-0479">Metal-binding</keyword>
<name>A0ABR1NXF5_DIAER</name>
<evidence type="ECO:0000256" key="5">
    <source>
        <dbReference type="SAM" id="MobiDB-lite"/>
    </source>
</evidence>
<feature type="domain" description="MYND-type" evidence="6">
    <location>
        <begin position="545"/>
        <end position="583"/>
    </location>
</feature>
<keyword evidence="3" id="KW-0862">Zinc</keyword>
<dbReference type="Pfam" id="PF01753">
    <property type="entry name" value="zf-MYND"/>
    <property type="match status" value="1"/>
</dbReference>
<evidence type="ECO:0000256" key="4">
    <source>
        <dbReference type="PROSITE-ProRule" id="PRU00134"/>
    </source>
</evidence>
<feature type="region of interest" description="Disordered" evidence="5">
    <location>
        <begin position="304"/>
        <end position="440"/>
    </location>
</feature>
<evidence type="ECO:0000259" key="6">
    <source>
        <dbReference type="PROSITE" id="PS50865"/>
    </source>
</evidence>
<dbReference type="EMBL" id="JAKNSF020000082">
    <property type="protein sequence ID" value="KAK7719062.1"/>
    <property type="molecule type" value="Genomic_DNA"/>
</dbReference>
<dbReference type="PROSITE" id="PS50865">
    <property type="entry name" value="ZF_MYND_2"/>
    <property type="match status" value="1"/>
</dbReference>
<dbReference type="Proteomes" id="UP001430848">
    <property type="component" value="Unassembled WGS sequence"/>
</dbReference>
<keyword evidence="2 4" id="KW-0863">Zinc-finger</keyword>
<evidence type="ECO:0000313" key="7">
    <source>
        <dbReference type="EMBL" id="KAK7719062.1"/>
    </source>
</evidence>